<dbReference type="HOGENOM" id="CLU_021527_0_0_1"/>
<organism evidence="2 3">
    <name type="scientific">Aspergillus ruber (strain CBS 135680)</name>
    <dbReference type="NCBI Taxonomy" id="1388766"/>
    <lineage>
        <taxon>Eukaryota</taxon>
        <taxon>Fungi</taxon>
        <taxon>Dikarya</taxon>
        <taxon>Ascomycota</taxon>
        <taxon>Pezizomycotina</taxon>
        <taxon>Eurotiomycetes</taxon>
        <taxon>Eurotiomycetidae</taxon>
        <taxon>Eurotiales</taxon>
        <taxon>Aspergillaceae</taxon>
        <taxon>Aspergillus</taxon>
        <taxon>Aspergillus subgen. Aspergillus</taxon>
    </lineage>
</organism>
<dbReference type="STRING" id="1388766.A0A017S5J4"/>
<feature type="region of interest" description="Disordered" evidence="1">
    <location>
        <begin position="481"/>
        <end position="506"/>
    </location>
</feature>
<sequence>MTLASLASSARAARCPRMLSAPNTLHAIHAPTTARFQQHRTIWQSHRHSHGTYNGTNWVRLERKVRRRVTKPNQNPPHRTQTPLENSDPWRSWSWGSKPGWRWGGFDNTGTNDFEAVRLRAQQRMEAIKREIERDPYAALFGRYDSDISGMRLKAWDKHQHTLADLCRSFFGFEKSGTDTAKAKVKDTDATARVKSEGKKSSTRVRDVRKAKDHVAPVIDASQPPGFVDTRTNDLEFDPISGRMVIKPAAATTTGEAGALSKDGTSTVPDTSNMKDGHPGSLSPTKSSGETTAKISDSDISGVQHKEPEQHANEVAQDHGIPGYNHDPKFWDPPLHEAPSTAKRTTVHDADHGVLGSNGDHNAWTPTSTQKLSTANSTAIGEAPIEITSAVSEPKNENVSLRQPDVEKSNLVDSQQPRSLTPDAQSDEGRKTKGFFYVNKREPEKLKIQDSPQQSEPFLVPENEELEILRASDIRASYPSKELDIKTDSQSKKVDGALEEVKSDENPVTSIDARAIELKSEPQDALGSVDVRGTKAASYTETQSPLQEAVAPQSTQLQARDGLPDSKVLDQTPETRSPIRSEITSPATYRVLAYDPFTMQVNTADTDSSLAPSHEILRPSDVLPRLSNPAQFLPYFEKMRKEGYEIVSGGGDILVFKRFSDVEKKPSDKSPLETKEHGDITAGGAFKDIHEQAALTSPQLTQDPSAEPTKTQSETETPPRKQRSAFSNAIRRMLFTGTAAAGTCYAFGVVTEYFRTGGSDGRGVDAFTVFESERRRRN</sequence>
<feature type="compositionally biased region" description="Polar residues" evidence="1">
    <location>
        <begin position="263"/>
        <end position="272"/>
    </location>
</feature>
<dbReference type="OrthoDB" id="3946750at2759"/>
<proteinExistence type="predicted"/>
<feature type="region of interest" description="Disordered" evidence="1">
    <location>
        <begin position="387"/>
        <end position="432"/>
    </location>
</feature>
<feature type="region of interest" description="Disordered" evidence="1">
    <location>
        <begin position="696"/>
        <end position="725"/>
    </location>
</feature>
<dbReference type="RefSeq" id="XP_040635120.1">
    <property type="nucleotide sequence ID" value="XM_040782966.1"/>
</dbReference>
<feature type="compositionally biased region" description="Polar residues" evidence="1">
    <location>
        <begin position="71"/>
        <end position="85"/>
    </location>
</feature>
<feature type="region of interest" description="Disordered" evidence="1">
    <location>
        <begin position="318"/>
        <end position="374"/>
    </location>
</feature>
<feature type="compositionally biased region" description="Polar residues" evidence="1">
    <location>
        <begin position="364"/>
        <end position="374"/>
    </location>
</feature>
<feature type="region of interest" description="Disordered" evidence="1">
    <location>
        <begin position="252"/>
        <end position="295"/>
    </location>
</feature>
<dbReference type="EMBL" id="KK088445">
    <property type="protein sequence ID" value="EYE91430.1"/>
    <property type="molecule type" value="Genomic_DNA"/>
</dbReference>
<accession>A0A017S5J4</accession>
<feature type="region of interest" description="Disordered" evidence="1">
    <location>
        <begin position="536"/>
        <end position="577"/>
    </location>
</feature>
<feature type="compositionally biased region" description="Basic and acidic residues" evidence="1">
    <location>
        <begin position="481"/>
        <end position="505"/>
    </location>
</feature>
<feature type="compositionally biased region" description="Polar residues" evidence="1">
    <location>
        <begin position="696"/>
        <end position="716"/>
    </location>
</feature>
<evidence type="ECO:0000313" key="2">
    <source>
        <dbReference type="EMBL" id="EYE91430.1"/>
    </source>
</evidence>
<dbReference type="Proteomes" id="UP000019804">
    <property type="component" value="Unassembled WGS sequence"/>
</dbReference>
<keyword evidence="3" id="KW-1185">Reference proteome</keyword>
<evidence type="ECO:0000256" key="1">
    <source>
        <dbReference type="SAM" id="MobiDB-lite"/>
    </source>
</evidence>
<feature type="compositionally biased region" description="Polar residues" evidence="1">
    <location>
        <begin position="537"/>
        <end position="558"/>
    </location>
</feature>
<evidence type="ECO:0000313" key="3">
    <source>
        <dbReference type="Proteomes" id="UP000019804"/>
    </source>
</evidence>
<feature type="compositionally biased region" description="Polar residues" evidence="1">
    <location>
        <begin position="282"/>
        <end position="295"/>
    </location>
</feature>
<dbReference type="GeneID" id="63698090"/>
<gene>
    <name evidence="2" type="ORF">EURHEDRAFT_416490</name>
</gene>
<reference evidence="3" key="1">
    <citation type="journal article" date="2014" name="Nat. Commun.">
        <title>Genomic adaptations of the halophilic Dead Sea filamentous fungus Eurotium rubrum.</title>
        <authorList>
            <person name="Kis-Papo T."/>
            <person name="Weig A.R."/>
            <person name="Riley R."/>
            <person name="Persoh D."/>
            <person name="Salamov A."/>
            <person name="Sun H."/>
            <person name="Lipzen A."/>
            <person name="Wasser S.P."/>
            <person name="Rambold G."/>
            <person name="Grigoriev I.V."/>
            <person name="Nevo E."/>
        </authorList>
    </citation>
    <scope>NUCLEOTIDE SEQUENCE [LARGE SCALE GENOMIC DNA]</scope>
    <source>
        <strain evidence="3">CBS 135680</strain>
    </source>
</reference>
<feature type="region of interest" description="Disordered" evidence="1">
    <location>
        <begin position="67"/>
        <end position="90"/>
    </location>
</feature>
<dbReference type="AlphaFoldDB" id="A0A017S5J4"/>
<name>A0A017S5J4_ASPRC</name>
<feature type="compositionally biased region" description="Polar residues" evidence="1">
    <location>
        <begin position="411"/>
        <end position="424"/>
    </location>
</feature>
<protein>
    <submittedName>
        <fullName evidence="2">Uncharacterized protein</fullName>
    </submittedName>
</protein>